<protein>
    <submittedName>
        <fullName evidence="1">Uncharacterized protein</fullName>
    </submittedName>
</protein>
<dbReference type="InterPro" id="IPR023346">
    <property type="entry name" value="Lysozyme-like_dom_sf"/>
</dbReference>
<gene>
    <name evidence="1" type="ORF">AAX29_01813</name>
</gene>
<comment type="caution">
    <text evidence="1">The sequence shown here is derived from an EMBL/GenBank/DDBJ whole genome shotgun (WGS) entry which is preliminary data.</text>
</comment>
<dbReference type="Gene3D" id="1.10.530.10">
    <property type="match status" value="1"/>
</dbReference>
<dbReference type="PANTHER" id="PTHR34408">
    <property type="entry name" value="FAMILY PROTEIN, PUTATIVE-RELATED"/>
    <property type="match status" value="1"/>
</dbReference>
<dbReference type="RefSeq" id="WP_066187355.1">
    <property type="nucleotide sequence ID" value="NZ_LCUJ01000009.1"/>
</dbReference>
<evidence type="ECO:0000313" key="1">
    <source>
        <dbReference type="EMBL" id="OCL97660.1"/>
    </source>
</evidence>
<sequence length="350" mass="40735">MIEEITRCTIDEEIKLFAIPQGLEVGYEALVEINLLDKDINILKTILPKEVKVEKNIDKDKYGDSENIILCKFVVNELAKDIKVEEVKYVTGWIDSKDKEVSIEYDEVSVLEVSHELITKEMLVAICPNFKPTDDFMTYINQYALDFEINTTIRIAHFLSQISVESDCFTALKERLNYTAENIRNIWGYLKNKQGKFVLDEKGNKVKKRTTMTYNQTTVDLWNDKSISQVTGDSKFANWRYGYINKQGQVVNHRGRGYIHITWKNNYEAYTNYYQKKYNDLTIDFVENPELLEILPYSLESSFHFWQSNNLNNFADSASVIEITKKVNGGSEGLSKRERNFEIIRNLIKG</sequence>
<dbReference type="AlphaFoldDB" id="A0A1C0B574"/>
<dbReference type="OrthoDB" id="5365950at2"/>
<dbReference type="EMBL" id="LCUJ01000009">
    <property type="protein sequence ID" value="OCL97660.1"/>
    <property type="molecule type" value="Genomic_DNA"/>
</dbReference>
<proteinExistence type="predicted"/>
<dbReference type="Proteomes" id="UP000093281">
    <property type="component" value="Unassembled WGS sequence"/>
</dbReference>
<dbReference type="InterPro" id="IPR052354">
    <property type="entry name" value="Cell_Wall_Dynamics_Protein"/>
</dbReference>
<dbReference type="SUPFAM" id="SSF53955">
    <property type="entry name" value="Lysozyme-like"/>
    <property type="match status" value="1"/>
</dbReference>
<dbReference type="PANTHER" id="PTHR34408:SF2">
    <property type="entry name" value="CELL WALL-BINDING PROTEIN YWSB"/>
    <property type="match status" value="1"/>
</dbReference>
<name>A0A1C0B574_9BACT</name>
<evidence type="ECO:0000313" key="2">
    <source>
        <dbReference type="Proteomes" id="UP000093281"/>
    </source>
</evidence>
<reference evidence="2" key="1">
    <citation type="submission" date="2015-05" db="EMBL/GenBank/DDBJ databases">
        <authorList>
            <person name="Rovetto F."/>
            <person name="Cocolin L."/>
            <person name="Illeghems K."/>
            <person name="Van Nieuwerburgh F."/>
            <person name="Houf K."/>
        </authorList>
    </citation>
    <scope>NUCLEOTIDE SEQUENCE [LARGE SCALE GENOMIC DNA]</scope>
    <source>
        <strain evidence="2">DU22</strain>
    </source>
</reference>
<organism evidence="1 2">
    <name type="scientific">Aliarcobacter thereius</name>
    <dbReference type="NCBI Taxonomy" id="544718"/>
    <lineage>
        <taxon>Bacteria</taxon>
        <taxon>Pseudomonadati</taxon>
        <taxon>Campylobacterota</taxon>
        <taxon>Epsilonproteobacteria</taxon>
        <taxon>Campylobacterales</taxon>
        <taxon>Arcobacteraceae</taxon>
        <taxon>Aliarcobacter</taxon>
    </lineage>
</organism>
<accession>A0A1C0B574</accession>